<evidence type="ECO:0000313" key="1">
    <source>
        <dbReference type="EMBL" id="MFC6788275.1"/>
    </source>
</evidence>
<comment type="caution">
    <text evidence="1">The sequence shown here is derived from an EMBL/GenBank/DDBJ whole genome shotgun (WGS) entry which is preliminary data.</text>
</comment>
<proteinExistence type="predicted"/>
<keyword evidence="2" id="KW-1185">Reference proteome</keyword>
<sequence>MFNFYQAVERRVKEKAAEAKRLKEIQEKTDDTAIQFYQGIESYATNTGKATVTQRYRTITITKPDESYMNVVISEGPTFRREVGGGAVKRSIVDDVRDGTPTTSVREIEDAVVDWLDTP</sequence>
<organism evidence="1 2">
    <name type="scientific">Methylobacterium komagatae</name>
    <dbReference type="NCBI Taxonomy" id="374425"/>
    <lineage>
        <taxon>Bacteria</taxon>
        <taxon>Pseudomonadati</taxon>
        <taxon>Pseudomonadota</taxon>
        <taxon>Alphaproteobacteria</taxon>
        <taxon>Hyphomicrobiales</taxon>
        <taxon>Methylobacteriaceae</taxon>
        <taxon>Methylobacterium</taxon>
    </lineage>
</organism>
<evidence type="ECO:0008006" key="3">
    <source>
        <dbReference type="Google" id="ProtNLM"/>
    </source>
</evidence>
<name>A0ABW2BEA3_9HYPH</name>
<dbReference type="EMBL" id="JBHSWN010000001">
    <property type="protein sequence ID" value="MFC6788275.1"/>
    <property type="molecule type" value="Genomic_DNA"/>
</dbReference>
<evidence type="ECO:0000313" key="2">
    <source>
        <dbReference type="Proteomes" id="UP001596292"/>
    </source>
</evidence>
<gene>
    <name evidence="1" type="ORF">ACFQE0_00680</name>
</gene>
<dbReference type="RefSeq" id="WP_378966119.1">
    <property type="nucleotide sequence ID" value="NZ_JBHSWN010000001.1"/>
</dbReference>
<dbReference type="Proteomes" id="UP001596292">
    <property type="component" value="Unassembled WGS sequence"/>
</dbReference>
<reference evidence="2" key="1">
    <citation type="journal article" date="2019" name="Int. J. Syst. Evol. Microbiol.">
        <title>The Global Catalogue of Microorganisms (GCM) 10K type strain sequencing project: providing services to taxonomists for standard genome sequencing and annotation.</title>
        <authorList>
            <consortium name="The Broad Institute Genomics Platform"/>
            <consortium name="The Broad Institute Genome Sequencing Center for Infectious Disease"/>
            <person name="Wu L."/>
            <person name="Ma J."/>
        </authorList>
    </citation>
    <scope>NUCLEOTIDE SEQUENCE [LARGE SCALE GENOMIC DNA]</scope>
    <source>
        <strain evidence="2">CCUG 48316</strain>
    </source>
</reference>
<accession>A0ABW2BEA3</accession>
<protein>
    <recommendedName>
        <fullName evidence="3">HK97 gp10 family phage protein</fullName>
    </recommendedName>
</protein>